<proteinExistence type="predicted"/>
<keyword evidence="3" id="KW-1185">Reference proteome</keyword>
<name>A0A9D3SVS1_9TELE</name>
<dbReference type="AlphaFoldDB" id="A0A9D3SVS1"/>
<feature type="region of interest" description="Disordered" evidence="1">
    <location>
        <begin position="1"/>
        <end position="23"/>
    </location>
</feature>
<evidence type="ECO:0000256" key="1">
    <source>
        <dbReference type="SAM" id="MobiDB-lite"/>
    </source>
</evidence>
<comment type="caution">
    <text evidence="2">The sequence shown here is derived from an EMBL/GenBank/DDBJ whole genome shotgun (WGS) entry which is preliminary data.</text>
</comment>
<sequence length="68" mass="7719">MFPPLSLRKKPLLGPGSLTSDPELDASSLSYTSVHHLKVILNQYNIYVIFWPSYPPTYRLCSSISHQL</sequence>
<gene>
    <name evidence="2" type="ORF">KOW79_003709</name>
</gene>
<dbReference type="Proteomes" id="UP000824219">
    <property type="component" value="Linkage Group LG04"/>
</dbReference>
<evidence type="ECO:0000313" key="3">
    <source>
        <dbReference type="Proteomes" id="UP000824219"/>
    </source>
</evidence>
<dbReference type="EMBL" id="JAHKSW010000004">
    <property type="protein sequence ID" value="KAG7333574.1"/>
    <property type="molecule type" value="Genomic_DNA"/>
</dbReference>
<evidence type="ECO:0000313" key="2">
    <source>
        <dbReference type="EMBL" id="KAG7333574.1"/>
    </source>
</evidence>
<organism evidence="2 3">
    <name type="scientific">Hemibagrus wyckioides</name>
    <dbReference type="NCBI Taxonomy" id="337641"/>
    <lineage>
        <taxon>Eukaryota</taxon>
        <taxon>Metazoa</taxon>
        <taxon>Chordata</taxon>
        <taxon>Craniata</taxon>
        <taxon>Vertebrata</taxon>
        <taxon>Euteleostomi</taxon>
        <taxon>Actinopterygii</taxon>
        <taxon>Neopterygii</taxon>
        <taxon>Teleostei</taxon>
        <taxon>Ostariophysi</taxon>
        <taxon>Siluriformes</taxon>
        <taxon>Bagridae</taxon>
        <taxon>Hemibagrus</taxon>
    </lineage>
</organism>
<accession>A0A9D3SVS1</accession>
<protein>
    <submittedName>
        <fullName evidence="2">Uncharacterized protein</fullName>
    </submittedName>
</protein>
<reference evidence="2 3" key="1">
    <citation type="submission" date="2021-06" db="EMBL/GenBank/DDBJ databases">
        <title>Chromosome-level genome assembly of the red-tail catfish (Hemibagrus wyckioides).</title>
        <authorList>
            <person name="Shao F."/>
        </authorList>
    </citation>
    <scope>NUCLEOTIDE SEQUENCE [LARGE SCALE GENOMIC DNA]</scope>
    <source>
        <strain evidence="2">EC202008001</strain>
        <tissue evidence="2">Blood</tissue>
    </source>
</reference>